<feature type="domain" description="C2H2-type" evidence="11">
    <location>
        <begin position="336"/>
        <end position="365"/>
    </location>
</feature>
<dbReference type="OrthoDB" id="3437960at2759"/>
<keyword evidence="4 9" id="KW-0863">Zinc-finger</keyword>
<dbReference type="FunFam" id="3.30.160.60:FF:001290">
    <property type="entry name" value="Zinc finger 45-like"/>
    <property type="match status" value="1"/>
</dbReference>
<evidence type="ECO:0000256" key="6">
    <source>
        <dbReference type="ARBA" id="ARBA00023242"/>
    </source>
</evidence>
<gene>
    <name evidence="12" type="ORF">J8A68_003422</name>
</gene>
<feature type="compositionally biased region" description="Basic residues" evidence="10">
    <location>
        <begin position="326"/>
        <end position="336"/>
    </location>
</feature>
<comment type="caution">
    <text evidence="12">The sequence shown here is derived from an EMBL/GenBank/DDBJ whole genome shotgun (WGS) entry which is preliminary data.</text>
</comment>
<dbReference type="Pfam" id="PF13912">
    <property type="entry name" value="zf-C2H2_6"/>
    <property type="match status" value="1"/>
</dbReference>
<feature type="compositionally biased region" description="Low complexity" evidence="10">
    <location>
        <begin position="305"/>
        <end position="324"/>
    </location>
</feature>
<feature type="domain" description="C2H2-type" evidence="11">
    <location>
        <begin position="366"/>
        <end position="393"/>
    </location>
</feature>
<evidence type="ECO:0000256" key="3">
    <source>
        <dbReference type="ARBA" id="ARBA00022737"/>
    </source>
</evidence>
<sequence>MSERLSTSKRREAIREEVRRGSVKLELEKEIALSATTTAAAAVAAVSATQTKSDDATNQQEEQPDSIEYQDDVDDDDDEPEYNPDKDIANEEDDEDANYDEDDDVDDEDFIEPSFKRDEKSKHKSTTSTTKKSLPATSATNRVSKQPHPDVLPGMPEPQTRTIFKLDDPNSTTCEYCGKNFRNVIDKRNHRRTHSQPKKYECNLCGKRFSQRPNVILHKTRVHKDLQINPETLRTEFSDPTTATVTAIGSSSVPEELLIPKLAEVRVFHCDIIECTKTFLTYKDLLTHKITDHKNQKIPSVRSLSSTTSTTNSSPPTSSSSSSNRPYKKSTRPKINKCTHEGCDKAFAKASDLVRHIRVHTGERPFICEICNAGFNQRYRLTTHMRVHTREKPFACSYCGKRFARGDAVQSHIFVMHRSKGEAIEKFPGNLEELNES</sequence>
<feature type="region of interest" description="Disordered" evidence="10">
    <location>
        <begin position="43"/>
        <end position="166"/>
    </location>
</feature>
<dbReference type="PROSITE" id="PS00028">
    <property type="entry name" value="ZINC_FINGER_C2H2_1"/>
    <property type="match status" value="6"/>
</dbReference>
<accession>A0A8J5QVL3</accession>
<evidence type="ECO:0000259" key="11">
    <source>
        <dbReference type="PROSITE" id="PS50157"/>
    </source>
</evidence>
<dbReference type="AlphaFoldDB" id="A0A8J5QVL3"/>
<reference evidence="12 13" key="1">
    <citation type="journal article" date="2021" name="DNA Res.">
        <title>Genome analysis of Candida subhashii reveals its hybrid nature and dual mitochondrial genome conformations.</title>
        <authorList>
            <person name="Mixao V."/>
            <person name="Hegedusova E."/>
            <person name="Saus E."/>
            <person name="Pryszcz L.P."/>
            <person name="Cillingova A."/>
            <person name="Nosek J."/>
            <person name="Gabaldon T."/>
        </authorList>
    </citation>
    <scope>NUCLEOTIDE SEQUENCE [LARGE SCALE GENOMIC DNA]</scope>
    <source>
        <strain evidence="12 13">CBS 10753</strain>
    </source>
</reference>
<proteinExistence type="inferred from homology"/>
<feature type="compositionally biased region" description="Acidic residues" evidence="10">
    <location>
        <begin position="90"/>
        <end position="111"/>
    </location>
</feature>
<evidence type="ECO:0000256" key="1">
    <source>
        <dbReference type="ARBA" id="ARBA00004123"/>
    </source>
</evidence>
<evidence type="ECO:0000256" key="9">
    <source>
        <dbReference type="PROSITE-ProRule" id="PRU00042"/>
    </source>
</evidence>
<name>A0A8J5QVL3_9ASCO</name>
<feature type="domain" description="C2H2-type" evidence="11">
    <location>
        <begin position="268"/>
        <end position="298"/>
    </location>
</feature>
<dbReference type="GeneID" id="73470222"/>
<evidence type="ECO:0000256" key="7">
    <source>
        <dbReference type="ARBA" id="ARBA00038089"/>
    </source>
</evidence>
<dbReference type="InterPro" id="IPR013087">
    <property type="entry name" value="Znf_C2H2_type"/>
</dbReference>
<evidence type="ECO:0000313" key="12">
    <source>
        <dbReference type="EMBL" id="KAG7663040.1"/>
    </source>
</evidence>
<organism evidence="12 13">
    <name type="scientific">[Candida] subhashii</name>
    <dbReference type="NCBI Taxonomy" id="561895"/>
    <lineage>
        <taxon>Eukaryota</taxon>
        <taxon>Fungi</taxon>
        <taxon>Dikarya</taxon>
        <taxon>Ascomycota</taxon>
        <taxon>Saccharomycotina</taxon>
        <taxon>Pichiomycetes</taxon>
        <taxon>Debaryomycetaceae</taxon>
        <taxon>Spathaspora</taxon>
    </lineage>
</organism>
<keyword evidence="2" id="KW-0479">Metal-binding</keyword>
<dbReference type="GO" id="GO:0010468">
    <property type="term" value="P:regulation of gene expression"/>
    <property type="evidence" value="ECO:0007669"/>
    <property type="project" value="TreeGrafter"/>
</dbReference>
<dbReference type="PANTHER" id="PTHR16515:SF49">
    <property type="entry name" value="GASTRULA ZINC FINGER PROTEIN XLCGF49.1-LIKE-RELATED"/>
    <property type="match status" value="1"/>
</dbReference>
<comment type="similarity">
    <text evidence="7">Belongs to the pacC/RIM101 family.</text>
</comment>
<evidence type="ECO:0000256" key="2">
    <source>
        <dbReference type="ARBA" id="ARBA00022723"/>
    </source>
</evidence>
<keyword evidence="6" id="KW-0539">Nucleus</keyword>
<dbReference type="EMBL" id="JAGSYN010000152">
    <property type="protein sequence ID" value="KAG7663040.1"/>
    <property type="molecule type" value="Genomic_DNA"/>
</dbReference>
<feature type="domain" description="C2H2-type" evidence="11">
    <location>
        <begin position="172"/>
        <end position="199"/>
    </location>
</feature>
<feature type="compositionally biased region" description="Low complexity" evidence="10">
    <location>
        <begin position="126"/>
        <end position="138"/>
    </location>
</feature>
<evidence type="ECO:0000256" key="5">
    <source>
        <dbReference type="ARBA" id="ARBA00022833"/>
    </source>
</evidence>
<protein>
    <recommendedName>
        <fullName evidence="8">pH-response transcription factor pacC/RIM101</fullName>
    </recommendedName>
</protein>
<feature type="domain" description="C2H2-type" evidence="11">
    <location>
        <begin position="394"/>
        <end position="422"/>
    </location>
</feature>
<dbReference type="PROSITE" id="PS50157">
    <property type="entry name" value="ZINC_FINGER_C2H2_2"/>
    <property type="match status" value="6"/>
</dbReference>
<dbReference type="PANTHER" id="PTHR16515">
    <property type="entry name" value="PR DOMAIN ZINC FINGER PROTEIN"/>
    <property type="match status" value="1"/>
</dbReference>
<comment type="subcellular location">
    <subcellularLocation>
        <location evidence="1">Nucleus</location>
    </subcellularLocation>
</comment>
<feature type="domain" description="C2H2-type" evidence="11">
    <location>
        <begin position="200"/>
        <end position="228"/>
    </location>
</feature>
<feature type="region of interest" description="Disordered" evidence="10">
    <location>
        <begin position="298"/>
        <end position="336"/>
    </location>
</feature>
<dbReference type="InterPro" id="IPR050331">
    <property type="entry name" value="Zinc_finger"/>
</dbReference>
<keyword evidence="13" id="KW-1185">Reference proteome</keyword>
<dbReference type="SMART" id="SM00355">
    <property type="entry name" value="ZnF_C2H2"/>
    <property type="match status" value="6"/>
</dbReference>
<evidence type="ECO:0000313" key="13">
    <source>
        <dbReference type="Proteomes" id="UP000694255"/>
    </source>
</evidence>
<dbReference type="FunFam" id="3.30.160.60:FF:001102">
    <property type="entry name" value="Transcription factor IIIA"/>
    <property type="match status" value="1"/>
</dbReference>
<evidence type="ECO:0000256" key="8">
    <source>
        <dbReference type="ARBA" id="ARBA00039490"/>
    </source>
</evidence>
<dbReference type="FunFam" id="3.30.160.60:FF:000100">
    <property type="entry name" value="Zinc finger 45-like"/>
    <property type="match status" value="1"/>
</dbReference>
<dbReference type="GO" id="GO:0008270">
    <property type="term" value="F:zinc ion binding"/>
    <property type="evidence" value="ECO:0007669"/>
    <property type="project" value="UniProtKB-KW"/>
</dbReference>
<feature type="compositionally biased region" description="Acidic residues" evidence="10">
    <location>
        <begin position="62"/>
        <end position="82"/>
    </location>
</feature>
<keyword evidence="5" id="KW-0862">Zinc</keyword>
<dbReference type="Proteomes" id="UP000694255">
    <property type="component" value="Unassembled WGS sequence"/>
</dbReference>
<evidence type="ECO:0000256" key="4">
    <source>
        <dbReference type="ARBA" id="ARBA00022771"/>
    </source>
</evidence>
<dbReference type="Pfam" id="PF00096">
    <property type="entry name" value="zf-C2H2"/>
    <property type="match status" value="4"/>
</dbReference>
<keyword evidence="3" id="KW-0677">Repeat</keyword>
<dbReference type="RefSeq" id="XP_049263273.1">
    <property type="nucleotide sequence ID" value="XM_049407276.1"/>
</dbReference>
<evidence type="ECO:0000256" key="10">
    <source>
        <dbReference type="SAM" id="MobiDB-lite"/>
    </source>
</evidence>
<dbReference type="GO" id="GO:0005634">
    <property type="term" value="C:nucleus"/>
    <property type="evidence" value="ECO:0007669"/>
    <property type="project" value="UniProtKB-SubCell"/>
</dbReference>